<proteinExistence type="predicted"/>
<feature type="compositionally biased region" description="Polar residues" evidence="2">
    <location>
        <begin position="23"/>
        <end position="52"/>
    </location>
</feature>
<accession>A0AAJ0MLV2</accession>
<feature type="region of interest" description="Disordered" evidence="2">
    <location>
        <begin position="23"/>
        <end position="54"/>
    </location>
</feature>
<reference evidence="3 4" key="1">
    <citation type="journal article" date="2023" name="Mol. Phylogenet. Evol.">
        <title>Genome-scale phylogeny and comparative genomics of the fungal order Sordariales.</title>
        <authorList>
            <person name="Hensen N."/>
            <person name="Bonometti L."/>
            <person name="Westerberg I."/>
            <person name="Brannstrom I.O."/>
            <person name="Guillou S."/>
            <person name="Cros-Aarteil S."/>
            <person name="Calhoun S."/>
            <person name="Haridas S."/>
            <person name="Kuo A."/>
            <person name="Mondo S."/>
            <person name="Pangilinan J."/>
            <person name="Riley R."/>
            <person name="LaButti K."/>
            <person name="Andreopoulos B."/>
            <person name="Lipzen A."/>
            <person name="Chen C."/>
            <person name="Yan M."/>
            <person name="Daum C."/>
            <person name="Ng V."/>
            <person name="Clum A."/>
            <person name="Steindorff A."/>
            <person name="Ohm R.A."/>
            <person name="Martin F."/>
            <person name="Silar P."/>
            <person name="Natvig D.O."/>
            <person name="Lalanne C."/>
            <person name="Gautier V."/>
            <person name="Ament-Velasquez S.L."/>
            <person name="Kruys A."/>
            <person name="Hutchinson M.I."/>
            <person name="Powell A.J."/>
            <person name="Barry K."/>
            <person name="Miller A.N."/>
            <person name="Grigoriev I.V."/>
            <person name="Debuchy R."/>
            <person name="Gladieux P."/>
            <person name="Hiltunen Thoren M."/>
            <person name="Johannesson H."/>
        </authorList>
    </citation>
    <scope>NUCLEOTIDE SEQUENCE [LARGE SCALE GENOMIC DNA]</scope>
    <source>
        <strain evidence="3 4">FGSC 10403</strain>
    </source>
</reference>
<feature type="compositionally biased region" description="Acidic residues" evidence="2">
    <location>
        <begin position="214"/>
        <end position="243"/>
    </location>
</feature>
<evidence type="ECO:0000256" key="2">
    <source>
        <dbReference type="SAM" id="MobiDB-lite"/>
    </source>
</evidence>
<comment type="caution">
    <text evidence="3">The sequence shown here is derived from an EMBL/GenBank/DDBJ whole genome shotgun (WGS) entry which is preliminary data.</text>
</comment>
<keyword evidence="4" id="KW-1185">Reference proteome</keyword>
<feature type="region of interest" description="Disordered" evidence="2">
    <location>
        <begin position="144"/>
        <end position="243"/>
    </location>
</feature>
<name>A0AAJ0MLV2_9PEZI</name>
<evidence type="ECO:0000313" key="3">
    <source>
        <dbReference type="EMBL" id="KAK3485313.1"/>
    </source>
</evidence>
<dbReference type="AlphaFoldDB" id="A0AAJ0MLV2"/>
<evidence type="ECO:0000256" key="1">
    <source>
        <dbReference type="SAM" id="Coils"/>
    </source>
</evidence>
<feature type="coiled-coil region" evidence="1">
    <location>
        <begin position="68"/>
        <end position="133"/>
    </location>
</feature>
<sequence length="243" mass="27731">MEQWELPDLRPSVGYQFQLQSGNSFSEHSGLASTSTPAPANSTRNGNGISTHTRTKAVTFKPLSYYTLDSVKKRHKDTERTLNNLLEISERQNNRYAEDIEKLKQSHKYLASLKELKRTVDKAHDKADRLAEERQNWMSLVESLQFKSVEDETEMASEDSKTSVEKESKHEFEHESENGSDDNFLNDSDYEFNDDSEEESEGDSEDEIGKGIGEDDEGAENSEQDSEEEEDSESNCSEDEDDY</sequence>
<dbReference type="EMBL" id="JAULSX010000010">
    <property type="protein sequence ID" value="KAK3485313.1"/>
    <property type="molecule type" value="Genomic_DNA"/>
</dbReference>
<organism evidence="3 4">
    <name type="scientific">Neurospora hispaniola</name>
    <dbReference type="NCBI Taxonomy" id="588809"/>
    <lineage>
        <taxon>Eukaryota</taxon>
        <taxon>Fungi</taxon>
        <taxon>Dikarya</taxon>
        <taxon>Ascomycota</taxon>
        <taxon>Pezizomycotina</taxon>
        <taxon>Sordariomycetes</taxon>
        <taxon>Sordariomycetidae</taxon>
        <taxon>Sordariales</taxon>
        <taxon>Sordariaceae</taxon>
        <taxon>Neurospora</taxon>
    </lineage>
</organism>
<keyword evidence="1" id="KW-0175">Coiled coil</keyword>
<feature type="compositionally biased region" description="Acidic residues" evidence="2">
    <location>
        <begin position="188"/>
        <end position="206"/>
    </location>
</feature>
<protein>
    <submittedName>
        <fullName evidence="3">Uncharacterized protein</fullName>
    </submittedName>
</protein>
<gene>
    <name evidence="3" type="ORF">B0T23DRAFT_408404</name>
</gene>
<feature type="compositionally biased region" description="Basic and acidic residues" evidence="2">
    <location>
        <begin position="158"/>
        <end position="177"/>
    </location>
</feature>
<dbReference type="GeneID" id="87876915"/>
<dbReference type="RefSeq" id="XP_062688217.1">
    <property type="nucleotide sequence ID" value="XM_062839293.1"/>
</dbReference>
<dbReference type="Proteomes" id="UP001285908">
    <property type="component" value="Unassembled WGS sequence"/>
</dbReference>
<evidence type="ECO:0000313" key="4">
    <source>
        <dbReference type="Proteomes" id="UP001285908"/>
    </source>
</evidence>